<accession>A0AAD7T796</accession>
<name>A0AAD7T796_9TELE</name>
<dbReference type="Proteomes" id="UP001221898">
    <property type="component" value="Unassembled WGS sequence"/>
</dbReference>
<evidence type="ECO:0000256" key="1">
    <source>
        <dbReference type="SAM" id="MobiDB-lite"/>
    </source>
</evidence>
<evidence type="ECO:0000313" key="3">
    <source>
        <dbReference type="Proteomes" id="UP001221898"/>
    </source>
</evidence>
<dbReference type="EMBL" id="JAINUG010000010">
    <property type="protein sequence ID" value="KAJ8415218.1"/>
    <property type="molecule type" value="Genomic_DNA"/>
</dbReference>
<proteinExistence type="predicted"/>
<sequence length="140" mass="15097">MSDTDVSLHEGFHTNGRSLLGQERFPHCPLLIPCNFVQGRHPVWGGRAQTLTTRPPSRDSRFSSPLLSLCLFPVMAPVCPQRRAATRGATADKGHSVRRARSHSRPAATLLQQVDESAGGGGVKRTLSPGLIHALPYAAI</sequence>
<reference evidence="2" key="1">
    <citation type="journal article" date="2023" name="Science">
        <title>Genome structures resolve the early diversification of teleost fishes.</title>
        <authorList>
            <person name="Parey E."/>
            <person name="Louis A."/>
            <person name="Montfort J."/>
            <person name="Bouchez O."/>
            <person name="Roques C."/>
            <person name="Iampietro C."/>
            <person name="Lluch J."/>
            <person name="Castinel A."/>
            <person name="Donnadieu C."/>
            <person name="Desvignes T."/>
            <person name="Floi Bucao C."/>
            <person name="Jouanno E."/>
            <person name="Wen M."/>
            <person name="Mejri S."/>
            <person name="Dirks R."/>
            <person name="Jansen H."/>
            <person name="Henkel C."/>
            <person name="Chen W.J."/>
            <person name="Zahm M."/>
            <person name="Cabau C."/>
            <person name="Klopp C."/>
            <person name="Thompson A.W."/>
            <person name="Robinson-Rechavi M."/>
            <person name="Braasch I."/>
            <person name="Lecointre G."/>
            <person name="Bobe J."/>
            <person name="Postlethwait J.H."/>
            <person name="Berthelot C."/>
            <person name="Roest Crollius H."/>
            <person name="Guiguen Y."/>
        </authorList>
    </citation>
    <scope>NUCLEOTIDE SEQUENCE</scope>
    <source>
        <strain evidence="2">NC1722</strain>
    </source>
</reference>
<feature type="region of interest" description="Disordered" evidence="1">
    <location>
        <begin position="87"/>
        <end position="122"/>
    </location>
</feature>
<keyword evidence="3" id="KW-1185">Reference proteome</keyword>
<gene>
    <name evidence="2" type="ORF">AAFF_G00009160</name>
</gene>
<organism evidence="2 3">
    <name type="scientific">Aldrovandia affinis</name>
    <dbReference type="NCBI Taxonomy" id="143900"/>
    <lineage>
        <taxon>Eukaryota</taxon>
        <taxon>Metazoa</taxon>
        <taxon>Chordata</taxon>
        <taxon>Craniata</taxon>
        <taxon>Vertebrata</taxon>
        <taxon>Euteleostomi</taxon>
        <taxon>Actinopterygii</taxon>
        <taxon>Neopterygii</taxon>
        <taxon>Teleostei</taxon>
        <taxon>Notacanthiformes</taxon>
        <taxon>Halosauridae</taxon>
        <taxon>Aldrovandia</taxon>
    </lineage>
</organism>
<protein>
    <submittedName>
        <fullName evidence="2">Uncharacterized protein</fullName>
    </submittedName>
</protein>
<dbReference type="AlphaFoldDB" id="A0AAD7T796"/>
<evidence type="ECO:0000313" key="2">
    <source>
        <dbReference type="EMBL" id="KAJ8415218.1"/>
    </source>
</evidence>
<comment type="caution">
    <text evidence="2">The sequence shown here is derived from an EMBL/GenBank/DDBJ whole genome shotgun (WGS) entry which is preliminary data.</text>
</comment>